<keyword evidence="5" id="KW-0406">Ion transport</keyword>
<proteinExistence type="predicted"/>
<evidence type="ECO:0000256" key="4">
    <source>
        <dbReference type="ARBA" id="ARBA00022989"/>
    </source>
</evidence>
<evidence type="ECO:0000256" key="3">
    <source>
        <dbReference type="ARBA" id="ARBA00022692"/>
    </source>
</evidence>
<dbReference type="Pfam" id="PF01365">
    <property type="entry name" value="RYDR_ITPR"/>
    <property type="match status" value="1"/>
</dbReference>
<feature type="transmembrane region" description="Helical" evidence="10">
    <location>
        <begin position="2628"/>
        <end position="2647"/>
    </location>
</feature>
<evidence type="ECO:0000256" key="9">
    <source>
        <dbReference type="SAM" id="MobiDB-lite"/>
    </source>
</evidence>
<dbReference type="InterPro" id="IPR015925">
    <property type="entry name" value="Ryanodine_IP3_receptor"/>
</dbReference>
<keyword evidence="4 10" id="KW-1133">Transmembrane helix</keyword>
<feature type="domain" description="RIH" evidence="12">
    <location>
        <begin position="676"/>
        <end position="903"/>
    </location>
</feature>
<dbReference type="GO" id="GO:0005262">
    <property type="term" value="F:calcium channel activity"/>
    <property type="evidence" value="ECO:0007669"/>
    <property type="project" value="InterPro"/>
</dbReference>
<dbReference type="SUPFAM" id="SSF100909">
    <property type="entry name" value="IP3 receptor type 1 binding core, domain 2"/>
    <property type="match status" value="1"/>
</dbReference>
<feature type="compositionally biased region" description="Low complexity" evidence="9">
    <location>
        <begin position="364"/>
        <end position="375"/>
    </location>
</feature>
<dbReference type="PANTHER" id="PTHR13715">
    <property type="entry name" value="RYANODINE RECEPTOR AND IP3 RECEPTOR"/>
    <property type="match status" value="1"/>
</dbReference>
<gene>
    <name evidence="15" type="ORF">TCIL3000_8_2660</name>
</gene>
<dbReference type="Pfam" id="PF08454">
    <property type="entry name" value="RIH_assoc"/>
    <property type="match status" value="1"/>
</dbReference>
<keyword evidence="6 10" id="KW-0472">Membrane</keyword>
<feature type="compositionally biased region" description="Polar residues" evidence="9">
    <location>
        <begin position="616"/>
        <end position="625"/>
    </location>
</feature>
<dbReference type="GO" id="GO:0016020">
    <property type="term" value="C:membrane"/>
    <property type="evidence" value="ECO:0007669"/>
    <property type="project" value="InterPro"/>
</dbReference>
<feature type="transmembrane region" description="Helical" evidence="10">
    <location>
        <begin position="2659"/>
        <end position="2681"/>
    </location>
</feature>
<feature type="region of interest" description="Disordered" evidence="9">
    <location>
        <begin position="3096"/>
        <end position="3117"/>
    </location>
</feature>
<feature type="transmembrane region" description="Helical" evidence="10">
    <location>
        <begin position="2874"/>
        <end position="2896"/>
    </location>
</feature>
<name>G0URN5_TRYCI</name>
<evidence type="ECO:0000259" key="11">
    <source>
        <dbReference type="Pfam" id="PF00520"/>
    </source>
</evidence>
<feature type="compositionally biased region" description="Basic and acidic residues" evidence="9">
    <location>
        <begin position="604"/>
        <end position="614"/>
    </location>
</feature>
<dbReference type="InterPro" id="IPR013662">
    <property type="entry name" value="RIH_assoc-dom"/>
</dbReference>
<reference evidence="15" key="1">
    <citation type="journal article" date="2012" name="Proc. Natl. Acad. Sci. U.S.A.">
        <title>Antigenic diversity is generated by distinct evolutionary mechanisms in African trypanosome species.</title>
        <authorList>
            <person name="Jackson A.P."/>
            <person name="Berry A."/>
            <person name="Aslett M."/>
            <person name="Allison H.C."/>
            <person name="Burton P."/>
            <person name="Vavrova-Anderson J."/>
            <person name="Brown R."/>
            <person name="Browne H."/>
            <person name="Corton N."/>
            <person name="Hauser H."/>
            <person name="Gamble J."/>
            <person name="Gilderthorp R."/>
            <person name="Marcello L."/>
            <person name="McQuillan J."/>
            <person name="Otto T.D."/>
            <person name="Quail M.A."/>
            <person name="Sanders M.J."/>
            <person name="van Tonder A."/>
            <person name="Ginger M.L."/>
            <person name="Field M.C."/>
            <person name="Barry J.D."/>
            <person name="Hertz-Fowler C."/>
            <person name="Berriman M."/>
        </authorList>
    </citation>
    <scope>NUCLEOTIDE SEQUENCE</scope>
    <source>
        <strain evidence="15">IL3000</strain>
    </source>
</reference>
<feature type="region of interest" description="Disordered" evidence="9">
    <location>
        <begin position="350"/>
        <end position="376"/>
    </location>
</feature>
<dbReference type="PANTHER" id="PTHR13715:SF99">
    <property type="entry name" value="INOSITOL 1,4,5-TRISPHOSPHATE RECEPTOR-LIKE PROTEIN A"/>
    <property type="match status" value="1"/>
</dbReference>
<evidence type="ECO:0000259" key="12">
    <source>
        <dbReference type="Pfam" id="PF01365"/>
    </source>
</evidence>
<protein>
    <recommendedName>
        <fullName evidence="16">Inositol 1,4,5-trisphosphate receptor</fullName>
    </recommendedName>
</protein>
<keyword evidence="2" id="KW-0813">Transport</keyword>
<dbReference type="VEuPathDB" id="TriTrypDB:TcIL3000_8_2660"/>
<keyword evidence="8" id="KW-0407">Ion channel</keyword>
<sequence length="3117" mass="345927">MSQNRTPLRYGSFVHLSCDNGYITANGLCNEDLFIRTRDDLNDDAEPLPLLAFETSVFQIVPAAITQQKPAETGGGKGIEPLPGCIDNVHAAPEVTFGGVFMLVHAVSRLQVVALPSEPSENDPNCARLVLAPLGEIERNFCQFTFTPRYMTHTEGDIVCRGYEVLIRLCSLPIFFQVTSVPTNFARVENAESLDLAGQATDACDRGGRGPASVGSASDAARGVLEVNMSEAKALIFVVECYDADRDRAEHQRALHHISRPCIPAGVPIIFYHLEHKRVLATSAAMPPHEPKELRSLSNTADEDTLTKAEHGHVLKTREVYTMAGDITITRCASQVGDCKASCRQSEDHISTETSLEGGGDPITTGGRRPFRGGTVDNVGDTTIPLLVEDDSTASKTFSESGSLTGVSCSCTALWILEYEQPTMGGPVHLRGGAYRLRQACSNLYLAVTGSAVDDILDEGGSSDGSGALQEQHDDIAGIIGNDKVSEEVRATTLCMIPPPRTPKDLHRTLFTVNSMFSSDFGYLTDNECFLLQNVTTRMYVCTEEKGGKLILAWKPSKFDLMVARRADADVQDNALLLWLRCEALRKYRDAFQELARKKASARKLQELEGERPRGTQPQTEGHSSSLFPRKEVAIPPSFDHIPESFVRPQRVYSKSDDMDNAYAALSPIIYDCQRTIAELIIFCSTSPDRDVLRRDGIPIPRHQHMLVELGVHHLIIDVIIAPFTTLGMSAGAVTALSSGICEVQGIEYAWKHLRDDMQRDQNIPLPLLPLSRGVVNSNDILLKQHREVHIVCRLAFRLLRQMACEAPGFKAGFDRYIPYFLALDGRRLVIVDSLTRILSNNPDASISCVEQVMDHCIANLRRARSGEYLKVMCSLCSVESNGVVERQELVCRKLLMENTGLLCHFVEDANGEWAITTGEDEQPLPYKTFFGLQRNEHGEDTVANTLVEYVQNELELLGTLCLRGCPALCIEEVSKVFPPGVLLQAVRTFAWTGGEVAGHSDRCDIMRSHLIRLAMHCCILPCIDDPAVQLRGSAVLLGSSGLHIKVNNEMPLSGRADDQFIHTVKAVTLRIVQANPYFVQSDTCRNVLLQTALNTWLQFVTAQQISAKETTCLVPLLLTLLDGSKDELHDSNSRIAEYTWTRIEISEAALHVIRARVMVCQILLKMLESVTNRAANEINLILHNVLARDHGVGAAHYQKHDNGSSLQVFASTPTEQLFAPPPTERDALLAETSKGDIVNCAGCFDCFKHGHARNYHSTDPSDETVIQRTHHTGDPSALADYLRYVCGCIVRLFRVEELVPRLIDIARCDRLHLTSHAMELLVRICTVKRSVARRVLQVHTLPSSEVVQCFDHIYSISAQVRMLYLRGCTEESIELALRGIEGSEVPAEASSETTGEVAGDISTDEYDGDLAVYDDDEEFDGCDVQEKVETALSPTITEKEGHQGESKPQKLWSKAATAARIVVYRNAIIARRRSVGLSETSRVPLRVVVRADTVRHWQIHITMLGMYPSISRSSPVFTKWMRFFYIFTLSRSNAQALRPHIGVFLDALTANSSCVVMSLHTILSILATISDPTPYLTDTFLRRSAEYIDGEIAAPHPDSEFAVKLGLTVFAKPTVGGVPRRRMLQLLRDCNAFRCLPTPGVLEKHGRGQFTACIVEMICRICGTSMGAVALGCTVLPMPYLLEVITSYGTLYTPLIDVSRRRALWESNAFHLLSAYLLALVTLYIAAGNAEGGGARNQRQMDWMAHRGWWAVVLLLSQQLKELTHLMRSQTEAVVWRGFRILQRYRNLWLVNIPLALLTFMTECFSEAGFYRCREGMGAIFQKMCTSVAEFSEVLLARADAVRLQSREMVGYRRLVALLQVKTRHLVGHELLASAMLAARHRLRHGVVHYHEKVNSSEQRIHGLLHTDLQCTTSVAESDEDDEIQDSLATAVDVSMDPLEDGSAPSSVGMHISGAATKCLEAERVREEFRALVRHDKLIAIRESMNLNEPAGIVNTLLQRSPMHSNIRDFISKILSGVRDCSFSPTTLVGLLNIFYNALRIALDEQERERTKHMSTKASSMIADIITVNSFDTDRTRENIGYLLQTVLSDIGMTRTVASLCAVDDPVVAYSAVRLTAALLEGGNVHAQEALLTYFRAHQERFFHNIQDMFHKEVDWVRRTNAAHQFVVLERGGVVPNVSNAHEFTVILLTNALTTPSPSRYTNSSVVSVGLGGAVGRKRLFAWDRAEGSIHLRLVCTLFRMLQLFCEGHNLDMQNYIRSQHDNLHSVNTVHEIVNLIAEVSAVVHPATVRMLQRGFDLLTELCQGPCHGNQEMLLSCGVCVVISKLLSCLNDSGDLRGGSLATAGPTEPCNDSDGKGSTSCDSVNETGNDSNGSQQVQGSCAVSKEDIGSLRAALTQCLLSIIEGCRSPDIFCKVLEQVPIEVIEREVTSVGAEVYDGMLEDEEMASDPSVEALFNWLIFLHTVKPYAEGHYRQQIEKMLEYTERLTSCLGFIEIQRCDGILERVLFRIPRIWRGLTKRIKKQLLAGINCNTRATKLADFMYHSDNVIFEVERAYAFQRWVEQRTRWPINKDVNRGNNKGHSIDVVPPRKAVVKNRLCLGQGTRTNMLKRFWNDFIAPVLFPTQLSFYEYSSILVAAIVNIILVYGEGSHWLSGKSQLWNNVLASLCVLQIVLSVIALVVDTAVFFPVSLYIYYRQKQKLFCGKAKFNESLQEVLRGLSAKEIGVIYLTRFSSQFRIFLVIMSVLSVIVSRYFAAAHLTLMIYTFPTLRTFVTAITHNGRQLMLTALLGIMGLYFFAIAGRIMFPGEFGSKDDGNGGAKGSKEGDDEGNCNTLLRCFTFIFWQGLRQGGGVGDVMEDVSWSSATLIPRLSYDLIFFALVNVVFLNIMFGIIIDTFGELRDSRRERENDLMSTCFICGLDADTLEKGQVGGFGAHVGQAHNMWMYLYFTHYLRHKNPDDFTGQESYVHEKIQRNDLSFFPDEDCVALQEFRDRHTQEGSNEADVEGALASSGVLDGAALRDSKVEPSGTAGNVKIVLKELTGVREAVGLLAREVAMEAERVKGLGQQLQLLNRGSRDLPGRGGALGGSNVSIADTYESRGARSRHHEPKNSSSSVVE</sequence>
<organism evidence="15">
    <name type="scientific">Trypanosoma congolense (strain IL3000)</name>
    <dbReference type="NCBI Taxonomy" id="1068625"/>
    <lineage>
        <taxon>Eukaryota</taxon>
        <taxon>Discoba</taxon>
        <taxon>Euglenozoa</taxon>
        <taxon>Kinetoplastea</taxon>
        <taxon>Metakinetoplastina</taxon>
        <taxon>Trypanosomatida</taxon>
        <taxon>Trypanosomatidae</taxon>
        <taxon>Trypanosoma</taxon>
        <taxon>Nannomonas</taxon>
    </lineage>
</organism>
<feature type="domain" description="Inositol 1,4,5-trisphosphate/ryanodine receptor" evidence="14">
    <location>
        <begin position="3"/>
        <end position="181"/>
    </location>
</feature>
<dbReference type="Pfam" id="PF00520">
    <property type="entry name" value="Ion_trans"/>
    <property type="match status" value="1"/>
</dbReference>
<dbReference type="EMBL" id="HE575321">
    <property type="protein sequence ID" value="CCC92047.1"/>
    <property type="molecule type" value="Genomic_DNA"/>
</dbReference>
<keyword evidence="7" id="KW-1071">Ligand-gated ion channel</keyword>
<dbReference type="InterPro" id="IPR000699">
    <property type="entry name" value="RIH_dom"/>
</dbReference>
<evidence type="ECO:0000256" key="10">
    <source>
        <dbReference type="SAM" id="Phobius"/>
    </source>
</evidence>
<evidence type="ECO:0000256" key="1">
    <source>
        <dbReference type="ARBA" id="ARBA00004127"/>
    </source>
</evidence>
<feature type="domain" description="Ion transport" evidence="11">
    <location>
        <begin position="2725"/>
        <end position="2902"/>
    </location>
</feature>
<evidence type="ECO:0008006" key="16">
    <source>
        <dbReference type="Google" id="ProtNLM"/>
    </source>
</evidence>
<dbReference type="InterPro" id="IPR014821">
    <property type="entry name" value="Ins145_P3_rcpt"/>
</dbReference>
<dbReference type="Pfam" id="PF08709">
    <property type="entry name" value="Ins145_P3_rec"/>
    <property type="match status" value="1"/>
</dbReference>
<dbReference type="InterPro" id="IPR035910">
    <property type="entry name" value="RyR/IP3R_RIH_dom_sf"/>
</dbReference>
<comment type="subcellular location">
    <subcellularLocation>
        <location evidence="1">Endomembrane system</location>
        <topology evidence="1">Multi-pass membrane protein</topology>
    </subcellularLocation>
</comment>
<dbReference type="Gene3D" id="2.80.10.50">
    <property type="match status" value="1"/>
</dbReference>
<feature type="region of interest" description="Disordered" evidence="9">
    <location>
        <begin position="603"/>
        <end position="625"/>
    </location>
</feature>
<dbReference type="GO" id="GO:0012505">
    <property type="term" value="C:endomembrane system"/>
    <property type="evidence" value="ECO:0007669"/>
    <property type="project" value="UniProtKB-SubCell"/>
</dbReference>
<dbReference type="Gene3D" id="1.10.287.70">
    <property type="match status" value="1"/>
</dbReference>
<dbReference type="InterPro" id="IPR005821">
    <property type="entry name" value="Ion_trans_dom"/>
</dbReference>
<feature type="transmembrane region" description="Helical" evidence="10">
    <location>
        <begin position="2785"/>
        <end position="2805"/>
    </location>
</feature>
<evidence type="ECO:0000259" key="13">
    <source>
        <dbReference type="Pfam" id="PF08454"/>
    </source>
</evidence>
<evidence type="ECO:0000256" key="5">
    <source>
        <dbReference type="ARBA" id="ARBA00023065"/>
    </source>
</evidence>
<accession>G0URN5</accession>
<evidence type="ECO:0000256" key="2">
    <source>
        <dbReference type="ARBA" id="ARBA00022448"/>
    </source>
</evidence>
<evidence type="ECO:0000256" key="7">
    <source>
        <dbReference type="ARBA" id="ARBA00023286"/>
    </source>
</evidence>
<evidence type="ECO:0000259" key="14">
    <source>
        <dbReference type="Pfam" id="PF08709"/>
    </source>
</evidence>
<feature type="domain" description="RyR/IP3R Homology associated" evidence="13">
    <location>
        <begin position="2233"/>
        <end position="2328"/>
    </location>
</feature>
<evidence type="ECO:0000256" key="8">
    <source>
        <dbReference type="ARBA" id="ARBA00023303"/>
    </source>
</evidence>
<evidence type="ECO:0000313" key="15">
    <source>
        <dbReference type="EMBL" id="CCC92047.1"/>
    </source>
</evidence>
<feature type="compositionally biased region" description="Polar residues" evidence="9">
    <location>
        <begin position="2357"/>
        <end position="2377"/>
    </location>
</feature>
<keyword evidence="3 10" id="KW-0812">Transmembrane</keyword>
<evidence type="ECO:0000256" key="6">
    <source>
        <dbReference type="ARBA" id="ARBA00023136"/>
    </source>
</evidence>
<feature type="transmembrane region" description="Helical" evidence="10">
    <location>
        <begin position="2738"/>
        <end position="2764"/>
    </location>
</feature>
<feature type="region of interest" description="Disordered" evidence="9">
    <location>
        <begin position="2344"/>
        <end position="2377"/>
    </location>
</feature>